<keyword evidence="2" id="KW-1185">Reference proteome</keyword>
<accession>A0AAW1LIN1</accession>
<organism evidence="1 2">
    <name type="scientific">Saponaria officinalis</name>
    <name type="common">Common soapwort</name>
    <name type="synonym">Lychnis saponaria</name>
    <dbReference type="NCBI Taxonomy" id="3572"/>
    <lineage>
        <taxon>Eukaryota</taxon>
        <taxon>Viridiplantae</taxon>
        <taxon>Streptophyta</taxon>
        <taxon>Embryophyta</taxon>
        <taxon>Tracheophyta</taxon>
        <taxon>Spermatophyta</taxon>
        <taxon>Magnoliopsida</taxon>
        <taxon>eudicotyledons</taxon>
        <taxon>Gunneridae</taxon>
        <taxon>Pentapetalae</taxon>
        <taxon>Caryophyllales</taxon>
        <taxon>Caryophyllaceae</taxon>
        <taxon>Caryophylleae</taxon>
        <taxon>Saponaria</taxon>
    </lineage>
</organism>
<sequence>MLRDRCAVIYEPGKDQPELFPANDISKVVSVISEFESLPETDQTKKMLSEESYVMERIGSSGDQLKKLQAQNR</sequence>
<dbReference type="EMBL" id="JBDFQZ010000004">
    <property type="protein sequence ID" value="KAK9733106.1"/>
    <property type="molecule type" value="Genomic_DNA"/>
</dbReference>
<gene>
    <name evidence="1" type="ORF">RND81_04G043800</name>
</gene>
<proteinExistence type="predicted"/>
<dbReference type="Proteomes" id="UP001443914">
    <property type="component" value="Unassembled WGS sequence"/>
</dbReference>
<dbReference type="AlphaFoldDB" id="A0AAW1LIN1"/>
<reference evidence="1" key="1">
    <citation type="submission" date="2024-03" db="EMBL/GenBank/DDBJ databases">
        <title>WGS assembly of Saponaria officinalis var. Norfolk2.</title>
        <authorList>
            <person name="Jenkins J."/>
            <person name="Shu S."/>
            <person name="Grimwood J."/>
            <person name="Barry K."/>
            <person name="Goodstein D."/>
            <person name="Schmutz J."/>
            <person name="Leebens-Mack J."/>
            <person name="Osbourn A."/>
        </authorList>
    </citation>
    <scope>NUCLEOTIDE SEQUENCE [LARGE SCALE GENOMIC DNA]</scope>
    <source>
        <strain evidence="1">JIC</strain>
    </source>
</reference>
<evidence type="ECO:0000313" key="2">
    <source>
        <dbReference type="Proteomes" id="UP001443914"/>
    </source>
</evidence>
<protein>
    <submittedName>
        <fullName evidence="1">Uncharacterized protein</fullName>
    </submittedName>
</protein>
<comment type="caution">
    <text evidence="1">The sequence shown here is derived from an EMBL/GenBank/DDBJ whole genome shotgun (WGS) entry which is preliminary data.</text>
</comment>
<name>A0AAW1LIN1_SAPOF</name>
<evidence type="ECO:0000313" key="1">
    <source>
        <dbReference type="EMBL" id="KAK9733106.1"/>
    </source>
</evidence>